<feature type="repeat" description="PPR" evidence="2">
    <location>
        <begin position="780"/>
        <end position="814"/>
    </location>
</feature>
<reference evidence="3" key="1">
    <citation type="submission" date="2021-01" db="EMBL/GenBank/DDBJ databases">
        <title>Adiantum capillus-veneris genome.</title>
        <authorList>
            <person name="Fang Y."/>
            <person name="Liao Q."/>
        </authorList>
    </citation>
    <scope>NUCLEOTIDE SEQUENCE</scope>
    <source>
        <strain evidence="3">H3</strain>
        <tissue evidence="3">Leaf</tissue>
    </source>
</reference>
<evidence type="ECO:0008006" key="5">
    <source>
        <dbReference type="Google" id="ProtNLM"/>
    </source>
</evidence>
<proteinExistence type="predicted"/>
<dbReference type="InterPro" id="IPR011990">
    <property type="entry name" value="TPR-like_helical_dom_sf"/>
</dbReference>
<dbReference type="FunFam" id="1.25.40.10:FF:000031">
    <property type="entry name" value="Pentatricopeptide repeat-containing protein mitochondrial"/>
    <property type="match status" value="2"/>
</dbReference>
<feature type="repeat" description="PPR" evidence="2">
    <location>
        <begin position="678"/>
        <end position="712"/>
    </location>
</feature>
<feature type="repeat" description="PPR" evidence="2">
    <location>
        <begin position="177"/>
        <end position="211"/>
    </location>
</feature>
<dbReference type="EMBL" id="JABFUD020000010">
    <property type="protein sequence ID" value="KAI5074952.1"/>
    <property type="molecule type" value="Genomic_DNA"/>
</dbReference>
<dbReference type="OrthoDB" id="185373at2759"/>
<name>A0A9D4UX09_ADICA</name>
<feature type="repeat" description="PPR" evidence="2">
    <location>
        <begin position="376"/>
        <end position="410"/>
    </location>
</feature>
<feature type="repeat" description="PPR" evidence="2">
    <location>
        <begin position="577"/>
        <end position="611"/>
    </location>
</feature>
<comment type="caution">
    <text evidence="3">The sequence shown here is derived from an EMBL/GenBank/DDBJ whole genome shotgun (WGS) entry which is preliminary data.</text>
</comment>
<dbReference type="InterPro" id="IPR046960">
    <property type="entry name" value="PPR_At4g14850-like_plant"/>
</dbReference>
<dbReference type="GO" id="GO:0009451">
    <property type="term" value="P:RNA modification"/>
    <property type="evidence" value="ECO:0007669"/>
    <property type="project" value="InterPro"/>
</dbReference>
<dbReference type="GO" id="GO:0048731">
    <property type="term" value="P:system development"/>
    <property type="evidence" value="ECO:0007669"/>
    <property type="project" value="UniProtKB-ARBA"/>
</dbReference>
<dbReference type="AlphaFoldDB" id="A0A9D4UX09"/>
<dbReference type="NCBIfam" id="TIGR00756">
    <property type="entry name" value="PPR"/>
    <property type="match status" value="6"/>
</dbReference>
<dbReference type="FunFam" id="1.25.40.10:FF:000158">
    <property type="entry name" value="pentatricopeptide repeat-containing protein At2g33680"/>
    <property type="match status" value="1"/>
</dbReference>
<sequence>MSIQRCLQKGCFHFLGGRLRAPIPPACRLCTATPFCFVGEVLDEFSDSISYHKSVGCSNDGIVIVTVDELCKASDNLNNVLSTLKLFCKEGKLKEALLAVSMLNERGFQVNDYMYVCVLQLCVHRSAFVEGKQVHDYIVRHLLEPHICLTNTLINFYAKCGYVIEAKRLFDRTQNRDLFTWTIMIEAFANHEHSEVALKLFAEMEMKSIKPDEICFLSVLKACGNLSAAKEGKMLHTYGIMYGLKSSVLVGSSLIEMYTKCAILDDALQVFLFMGSRDVVVWNLIISAYAEFNQSNKAFKFWELMKQEGVICNGFSFFSVLKACARLDQIKKIHASGITSHNDLSLCFYNSLINTYFRFEAPSQARQVFERMPIRDVVTWNSMLSGYVQQGSSEEALDLLEKMVGDMVKPDFLTLASGLKACTSVLALEEGKEIHSFICATQMEKNKFLSSTLIDMYGKCGNLTDAQNVFSNTQERDVVVWNSMIAVLIAQECCEEALLLFGKMGGREVDWDDATLVNVLKASACLNLSELGVQIHACVVESGSQLTIIHNALIDMYLKCGMACDARAVFNRMQKRDVISWNVMVSGYVQLDCCEEALGLFREMEREKVQPDKVTFLGVINACANLAVYDCAREVQAYIDKAGFGADITIRNAMVDMYSKCGRLDIACQVFEESPERDIKSWNAVITGYVQHGNIEEVLMAFSELLQEGVEPDDVTFIIVLKACADAAAIEYGKQIQTRIRETRFKSDNKVQTILFDMYAKCGIIEAACKLFEGVDMEEDRVCCNALIIGYAQHGLIKEALEVFCRMESKCWESELDHISYVSIISACSHMGLVAEGYGYFESMQRDHNIMPSMELYVSLIDLLGRSGHLDASLILACNICVQPIVDVWIAVLSACKSPNYIDLAKDVIANYVLELDEGSTAAVLLLSNSFVLPIEQSMNQPKV</sequence>
<dbReference type="GO" id="GO:0003723">
    <property type="term" value="F:RNA binding"/>
    <property type="evidence" value="ECO:0007669"/>
    <property type="project" value="InterPro"/>
</dbReference>
<keyword evidence="4" id="KW-1185">Reference proteome</keyword>
<dbReference type="Proteomes" id="UP000886520">
    <property type="component" value="Chromosome 10"/>
</dbReference>
<dbReference type="Gene3D" id="1.25.40.10">
    <property type="entry name" value="Tetratricopeptide repeat domain"/>
    <property type="match status" value="7"/>
</dbReference>
<dbReference type="Pfam" id="PF13041">
    <property type="entry name" value="PPR_2"/>
    <property type="match status" value="5"/>
</dbReference>
<dbReference type="Pfam" id="PF01535">
    <property type="entry name" value="PPR"/>
    <property type="match status" value="6"/>
</dbReference>
<keyword evidence="1" id="KW-0677">Repeat</keyword>
<protein>
    <recommendedName>
        <fullName evidence="5">Pentatricopeptide repeat-containing protein</fullName>
    </recommendedName>
</protein>
<evidence type="ECO:0000256" key="1">
    <source>
        <dbReference type="ARBA" id="ARBA00022737"/>
    </source>
</evidence>
<dbReference type="InterPro" id="IPR002885">
    <property type="entry name" value="PPR_rpt"/>
</dbReference>
<feature type="repeat" description="PPR" evidence="2">
    <location>
        <begin position="278"/>
        <end position="312"/>
    </location>
</feature>
<dbReference type="PANTHER" id="PTHR24015:SF548">
    <property type="entry name" value="OS08G0340900 PROTEIN"/>
    <property type="match status" value="1"/>
</dbReference>
<evidence type="ECO:0000256" key="2">
    <source>
        <dbReference type="PROSITE-ProRule" id="PRU00708"/>
    </source>
</evidence>
<dbReference type="PROSITE" id="PS51375">
    <property type="entry name" value="PPR"/>
    <property type="match status" value="6"/>
</dbReference>
<dbReference type="FunFam" id="1.25.40.10:FF:000073">
    <property type="entry name" value="Pentatricopeptide repeat-containing protein chloroplastic"/>
    <property type="match status" value="2"/>
</dbReference>
<dbReference type="PANTHER" id="PTHR24015">
    <property type="entry name" value="OS07G0578800 PROTEIN-RELATED"/>
    <property type="match status" value="1"/>
</dbReference>
<evidence type="ECO:0000313" key="3">
    <source>
        <dbReference type="EMBL" id="KAI5074952.1"/>
    </source>
</evidence>
<gene>
    <name evidence="3" type="ORF">GOP47_0010913</name>
</gene>
<evidence type="ECO:0000313" key="4">
    <source>
        <dbReference type="Proteomes" id="UP000886520"/>
    </source>
</evidence>
<accession>A0A9D4UX09</accession>
<organism evidence="3 4">
    <name type="scientific">Adiantum capillus-veneris</name>
    <name type="common">Maidenhair fern</name>
    <dbReference type="NCBI Taxonomy" id="13818"/>
    <lineage>
        <taxon>Eukaryota</taxon>
        <taxon>Viridiplantae</taxon>
        <taxon>Streptophyta</taxon>
        <taxon>Embryophyta</taxon>
        <taxon>Tracheophyta</taxon>
        <taxon>Polypodiopsida</taxon>
        <taxon>Polypodiidae</taxon>
        <taxon>Polypodiales</taxon>
        <taxon>Pteridineae</taxon>
        <taxon>Pteridaceae</taxon>
        <taxon>Vittarioideae</taxon>
        <taxon>Adiantum</taxon>
    </lineage>
</organism>